<accession>A0ACD5WKG2</accession>
<sequence>MHGPTAFPLPYLITPSFMDPSHFPSQKQETRPKPPIQPAMADWSSLPSKVVRLIGDCLLSTNDLDCYMDFRAVCPKWRSVTDDPKDSSELRFRPHRWIIIDEVFQRDERLLVNTVSGRTVRKELPLLRRFYVVSTTHGGFFVLADKEPPHAASVLNPFTGDMIRFKAPVPNYVHVSSAALSGHSTGKLCLSSLVSARRSSPTLNLLWDSSYEQRMAFPDSDSFTVEVDEGFMGSFPLMRMAVVGGICAADGWRQRTVAPLPASSAKKIFRLMKLYSIDPYNMFYQKPVGTFADFLGTGSANYFFLVESAGELLGIIKQRKRLKVFRLDDNGDGVEPVRSIGDRAIFVGYRRCFSVCADKFPSIVGNCVYYLKSTDSSLDIYKYDLEDDREKWVSVAIDSLNPITLSFAKPPFTTIQLLCSYTTDI</sequence>
<reference evidence="1" key="2">
    <citation type="submission" date="2025-09" db="UniProtKB">
        <authorList>
            <consortium name="EnsemblPlants"/>
        </authorList>
    </citation>
    <scope>IDENTIFICATION</scope>
</reference>
<name>A0ACD5WKG2_AVESA</name>
<organism evidence="1 2">
    <name type="scientific">Avena sativa</name>
    <name type="common">Oat</name>
    <dbReference type="NCBI Taxonomy" id="4498"/>
    <lineage>
        <taxon>Eukaryota</taxon>
        <taxon>Viridiplantae</taxon>
        <taxon>Streptophyta</taxon>
        <taxon>Embryophyta</taxon>
        <taxon>Tracheophyta</taxon>
        <taxon>Spermatophyta</taxon>
        <taxon>Magnoliopsida</taxon>
        <taxon>Liliopsida</taxon>
        <taxon>Poales</taxon>
        <taxon>Poaceae</taxon>
        <taxon>BOP clade</taxon>
        <taxon>Pooideae</taxon>
        <taxon>Poodae</taxon>
        <taxon>Poeae</taxon>
        <taxon>Poeae Chloroplast Group 1 (Aveneae type)</taxon>
        <taxon>Aveninae</taxon>
        <taxon>Avena</taxon>
    </lineage>
</organism>
<dbReference type="EnsemblPlants" id="AVESA.00010b.r2.4AG0650070.1">
    <property type="protein sequence ID" value="AVESA.00010b.r2.4AG0650070.1.CDS.1"/>
    <property type="gene ID" value="AVESA.00010b.r2.4AG0650070"/>
</dbReference>
<protein>
    <submittedName>
        <fullName evidence="1">Uncharacterized protein</fullName>
    </submittedName>
</protein>
<evidence type="ECO:0000313" key="2">
    <source>
        <dbReference type="Proteomes" id="UP001732700"/>
    </source>
</evidence>
<reference evidence="1" key="1">
    <citation type="submission" date="2021-05" db="EMBL/GenBank/DDBJ databases">
        <authorList>
            <person name="Scholz U."/>
            <person name="Mascher M."/>
            <person name="Fiebig A."/>
        </authorList>
    </citation>
    <scope>NUCLEOTIDE SEQUENCE [LARGE SCALE GENOMIC DNA]</scope>
</reference>
<proteinExistence type="predicted"/>
<keyword evidence="2" id="KW-1185">Reference proteome</keyword>
<dbReference type="Proteomes" id="UP001732700">
    <property type="component" value="Chromosome 4A"/>
</dbReference>
<evidence type="ECO:0000313" key="1">
    <source>
        <dbReference type="EnsemblPlants" id="AVESA.00010b.r2.4AG0650070.1.CDS.1"/>
    </source>
</evidence>